<dbReference type="STRING" id="33036.HMPREF3200_01897"/>
<feature type="region of interest" description="Disordered" evidence="2">
    <location>
        <begin position="1359"/>
        <end position="1391"/>
    </location>
</feature>
<proteinExistence type="predicted"/>
<dbReference type="EMBL" id="LRPM01000100">
    <property type="protein sequence ID" value="KWZ76065.1"/>
    <property type="molecule type" value="Genomic_DNA"/>
</dbReference>
<name>A0A133K9B6_9FIRM</name>
<evidence type="ECO:0000256" key="1">
    <source>
        <dbReference type="ARBA" id="ARBA00004196"/>
    </source>
</evidence>
<evidence type="ECO:0000313" key="6">
    <source>
        <dbReference type="Proteomes" id="UP000070383"/>
    </source>
</evidence>
<sequence length="1643" mass="183247">MICAAVNPTEGLAKDNYQDNLVKVASIDVSSYPKLDNKTIIEANRRQARNRRSIRVERGASLFSSPYFPKQEPDDQQKAKFFANVSADFDARGLDDKDFDWAGVFGKDIDGNKNKAQIVLEQQYENGKGTGTTFGLKVDDKGNYKWIDGYGKSVKLPLYSSDLKPYRYEVSLDKNVSNHVKLLTVEINESGKSSYEYGRPDPTSGEVIGNITLKLTIQQLASTKFTSKWNTDVGEADRPKVEGSFLAGGKDDDENYGIFPFPKNDKERTIIRKGMSNVDTGVYSIFGQKSLETTPKVDVEDPDPDSADTYTLDRNKHRISYKDKTYKYDLKYDVINGGRLTMTEILPVTFDANGGKFASVTEPNAEQKIVKEVEFDGNLTDKAENPTKENESFKGWSLKEDGDPLSDVDFNKAIKNIKEAKTFYAIYGKASAKISYLDLDGKAIDDKFKLDETEYPADKEGKAGTVVDKNEYTEDTAPKFTGYKFNRVELNPTDAKYAFENQATIKIYYEKLPDVIPANPDGSNPDSVPADYVRVEFVPTKKGTIDGDKVFFVNPKKEVTIPVNNPTAKATYKFKEWKMGENAKGEKYTPSTPKMFTQDATITATYEETENIIPYDPSVPDPMARPEGYVRVSFKADKGLELTEEKAYYVKKNAGITLGNDELVKPKYKEETGYKFKEWDKEDKTKIEETDIVVTAKATKLDNVIPEKKEDGTPNEKPAGYKEVTFVGKTGDEAKGSITGVKKFYVNPTEYVTINPPATKAETGFEFGAWDKDATTPTVYKDDATITGSFNGLKDVIPKTNPDGTENKKPDGYKTVTFVIDPKTGGKIADKEVAIYYVNPAKEVTVPQPKTAADTGYEFEKWDQDTVTAKKYDQDTTVKGNFKKLDDIIPSTDDEGKQNAKPEGYVTVTFEKGDHGEITKGQTVYYVNPKADPAKTLGDSLIKKPTAKAETGYKFTGWNFADTKDILSDITVIAQYEEIADVIPKTKDDESEKPEGYITVKFSTEANGKIKGTKSTEKVLFINPNKAVSLQDQAPEVNPNTGFEFSTWDTQIEKNIQYKNGDVIKAKYNAIGDVIPQEKTDGTDKPEGYLTVTFVKGDHGELDGKTVYYVKPNKEVTVPAPSVKASTGYEFKNWDQKLTQTFAQDTKITAEYKTLDDIIPQGKTDGSDKPAGYFTVTFKPDANGSLSGTTVYYVKPNVDIDLTNTANNIIKNPNEGYTEKGGTWDYTFKAEKITEDKKYTFSFKELDNVIPEKDKNGNRNDKPAGYVTVKLIPTEKAKDKNVKYYFVNPKKVVTISETPEGDEETDSNNITYTYEFIGWQTTKGTIASWNDGNIKGTFTQDTEITAVYKTSVKAEKLQEAPKPKKNVTTPIGTTPEAGDLIENKDKQPKGTTYTYTDDGHPKVDEGGDVTAKVLVKYPNKKTVVVEVPISVTTDIIEDHDGSAKHPDNYVKVIVDTTDKAVENTRFKRTFWVNPAKVVKLPIVNPSGSGNYVFKKWQIGNEEYKLSDGKQFTDNVTTITASYEKEYPDIIPQSGTGKPENVPESYVEVIVDTGEKAESRTSSTYWVNPNKELVIPQAWWKVQEGYKFDKWTMSQDGEENPDFKLNEAHKYTKKTTIVAKYKECGQCPNPNPGGSGGETPTPTP</sequence>
<evidence type="ECO:0000313" key="5">
    <source>
        <dbReference type="EMBL" id="KWZ76065.1"/>
    </source>
</evidence>
<dbReference type="InterPro" id="IPR042229">
    <property type="entry name" value="Listeria/Bacterioides_rpt_sf"/>
</dbReference>
<keyword evidence="6" id="KW-1185">Reference proteome</keyword>
<feature type="non-terminal residue" evidence="5">
    <location>
        <position position="1643"/>
    </location>
</feature>
<dbReference type="GO" id="GO:0030313">
    <property type="term" value="C:cell envelope"/>
    <property type="evidence" value="ECO:0007669"/>
    <property type="project" value="UniProtKB-SubCell"/>
</dbReference>
<gene>
    <name evidence="5" type="ORF">HMPREF3200_01897</name>
</gene>
<dbReference type="InterPro" id="IPR059115">
    <property type="entry name" value="Rib"/>
</dbReference>
<dbReference type="Pfam" id="PF18998">
    <property type="entry name" value="Flg_new_2"/>
    <property type="match status" value="1"/>
</dbReference>
<feature type="domain" description="Bacterial repeat" evidence="4">
    <location>
        <begin position="1091"/>
        <end position="1152"/>
    </location>
</feature>
<dbReference type="Gene3D" id="2.60.40.4270">
    <property type="entry name" value="Listeria-Bacteroides repeat domain"/>
    <property type="match status" value="1"/>
</dbReference>
<evidence type="ECO:0000259" key="3">
    <source>
        <dbReference type="Pfam" id="PF08428"/>
    </source>
</evidence>
<dbReference type="Pfam" id="PF08428">
    <property type="entry name" value="Rib"/>
    <property type="match status" value="1"/>
</dbReference>
<dbReference type="InterPro" id="IPR013378">
    <property type="entry name" value="InlB-like_B-rpt"/>
</dbReference>
<dbReference type="InterPro" id="IPR044060">
    <property type="entry name" value="Bacterial_rp_domain"/>
</dbReference>
<dbReference type="Proteomes" id="UP000070383">
    <property type="component" value="Unassembled WGS sequence"/>
</dbReference>
<feature type="domain" description="Rib" evidence="3">
    <location>
        <begin position="1364"/>
        <end position="1432"/>
    </location>
</feature>
<protein>
    <submittedName>
        <fullName evidence="5">Rib/alpha-like repeat protein</fullName>
    </submittedName>
</protein>
<comment type="subcellular location">
    <subcellularLocation>
        <location evidence="1">Cell envelope</location>
    </subcellularLocation>
</comment>
<evidence type="ECO:0000259" key="4">
    <source>
        <dbReference type="Pfam" id="PF18998"/>
    </source>
</evidence>
<dbReference type="Pfam" id="PF09479">
    <property type="entry name" value="Flg_new"/>
    <property type="match status" value="3"/>
</dbReference>
<organism evidence="5 6">
    <name type="scientific">Anaerococcus tetradius</name>
    <dbReference type="NCBI Taxonomy" id="33036"/>
    <lineage>
        <taxon>Bacteria</taxon>
        <taxon>Bacillati</taxon>
        <taxon>Bacillota</taxon>
        <taxon>Tissierellia</taxon>
        <taxon>Tissierellales</taxon>
        <taxon>Peptoniphilaceae</taxon>
        <taxon>Anaerococcus</taxon>
    </lineage>
</organism>
<reference evidence="6" key="1">
    <citation type="submission" date="2016-01" db="EMBL/GenBank/DDBJ databases">
        <authorList>
            <person name="Mitreva M."/>
            <person name="Pepin K.H."/>
            <person name="Mihindukulasuriya K.A."/>
            <person name="Fulton R."/>
            <person name="Fronick C."/>
            <person name="O'Laughlin M."/>
            <person name="Miner T."/>
            <person name="Herter B."/>
            <person name="Rosa B.A."/>
            <person name="Cordes M."/>
            <person name="Tomlinson C."/>
            <person name="Wollam A."/>
            <person name="Palsikar V.B."/>
            <person name="Mardis E.R."/>
            <person name="Wilson R.K."/>
        </authorList>
    </citation>
    <scope>NUCLEOTIDE SEQUENCE [LARGE SCALE GENOMIC DNA]</scope>
    <source>
        <strain evidence="6">MJR8151</strain>
    </source>
</reference>
<accession>A0A133K9B6</accession>
<feature type="region of interest" description="Disordered" evidence="2">
    <location>
        <begin position="1624"/>
        <end position="1643"/>
    </location>
</feature>
<comment type="caution">
    <text evidence="5">The sequence shown here is derived from an EMBL/GenBank/DDBJ whole genome shotgun (WGS) entry which is preliminary data.</text>
</comment>
<evidence type="ECO:0000256" key="2">
    <source>
        <dbReference type="SAM" id="MobiDB-lite"/>
    </source>
</evidence>